<dbReference type="GO" id="GO:0004366">
    <property type="term" value="F:glycerol-3-phosphate O-acyltransferase activity"/>
    <property type="evidence" value="ECO:0007669"/>
    <property type="project" value="TreeGrafter"/>
</dbReference>
<sequence>MAPLLVYRSLREASDWMLNFYSELVTLGHENVSPSGPLLIVACHHNEAVDIGALAVTIPHGRVVRFWAKASLFRIPLIGNILTSSGALPVHRKRKVNDGDNNSVHVYDSLFGETVASLGLGEVIGVFPEGTSYTHPHIPPLRPGAARVALEFSSWQAGQSHNASKSEGHFSEQQLKIVPVGIVYNEKMQFRSRVCVRYGKPIGFHAFARQYSTGTDEDRREAINALTHEIHENLTRLTVNAPNWDVYHAAHIARDIAYEGRGRIPLEDYTSITQRFVSALQDYNPHTIRQVAILLKYHALLHHTNITHSSLSSLYPSTPTSSTLPSQGHLLKSILTQLAKTFLHPRFWFFIPPFLLHLPGYLIGNLGAKYIVDSTEDETQAGTIAICGGITYGITASFTAWNLYDLALGYLNSPLVPSHLIGSPLAWLWRRPLYHFGLAVSIYVFTLVVFRWHNWLIDGMSCYSDITCQR</sequence>
<protein>
    <recommendedName>
        <fullName evidence="2">Phospholipid/glycerol acyltransferase domain-containing protein</fullName>
    </recommendedName>
</protein>
<keyword evidence="4" id="KW-1185">Reference proteome</keyword>
<keyword evidence="1" id="KW-0472">Membrane</keyword>
<organism evidence="3 4">
    <name type="scientific">Cerrena zonata</name>
    <dbReference type="NCBI Taxonomy" id="2478898"/>
    <lineage>
        <taxon>Eukaryota</taxon>
        <taxon>Fungi</taxon>
        <taxon>Dikarya</taxon>
        <taxon>Basidiomycota</taxon>
        <taxon>Agaricomycotina</taxon>
        <taxon>Agaricomycetes</taxon>
        <taxon>Polyporales</taxon>
        <taxon>Cerrenaceae</taxon>
        <taxon>Cerrena</taxon>
    </lineage>
</organism>
<dbReference type="SUPFAM" id="SSF69593">
    <property type="entry name" value="Glycerol-3-phosphate (1)-acyltransferase"/>
    <property type="match status" value="1"/>
</dbReference>
<keyword evidence="1" id="KW-1133">Transmembrane helix</keyword>
<dbReference type="Pfam" id="PF01553">
    <property type="entry name" value="Acyltransferase"/>
    <property type="match status" value="1"/>
</dbReference>
<feature type="transmembrane region" description="Helical" evidence="1">
    <location>
        <begin position="433"/>
        <end position="450"/>
    </location>
</feature>
<dbReference type="Proteomes" id="UP001385951">
    <property type="component" value="Unassembled WGS sequence"/>
</dbReference>
<reference evidence="3 4" key="1">
    <citation type="submission" date="2022-09" db="EMBL/GenBank/DDBJ databases">
        <authorList>
            <person name="Palmer J.M."/>
        </authorList>
    </citation>
    <scope>NUCLEOTIDE SEQUENCE [LARGE SCALE GENOMIC DNA]</scope>
    <source>
        <strain evidence="3 4">DSM 7382</strain>
    </source>
</reference>
<dbReference type="InterPro" id="IPR052744">
    <property type="entry name" value="GPAT/DAPAT"/>
</dbReference>
<name>A0AAW0GP54_9APHY</name>
<dbReference type="InterPro" id="IPR002123">
    <property type="entry name" value="Plipid/glycerol_acylTrfase"/>
</dbReference>
<dbReference type="GO" id="GO:0016287">
    <property type="term" value="F:glycerone-phosphate O-acyltransferase activity"/>
    <property type="evidence" value="ECO:0007669"/>
    <property type="project" value="TreeGrafter"/>
</dbReference>
<accession>A0AAW0GP54</accession>
<comment type="caution">
    <text evidence="3">The sequence shown here is derived from an EMBL/GenBank/DDBJ whole genome shotgun (WGS) entry which is preliminary data.</text>
</comment>
<feature type="transmembrane region" description="Helical" evidence="1">
    <location>
        <begin position="347"/>
        <end position="372"/>
    </location>
</feature>
<feature type="transmembrane region" description="Helical" evidence="1">
    <location>
        <begin position="384"/>
        <end position="404"/>
    </location>
</feature>
<dbReference type="AlphaFoldDB" id="A0AAW0GP54"/>
<evidence type="ECO:0000256" key="1">
    <source>
        <dbReference type="SAM" id="Phobius"/>
    </source>
</evidence>
<evidence type="ECO:0000313" key="3">
    <source>
        <dbReference type="EMBL" id="KAK7692013.1"/>
    </source>
</evidence>
<evidence type="ECO:0000313" key="4">
    <source>
        <dbReference type="Proteomes" id="UP001385951"/>
    </source>
</evidence>
<proteinExistence type="predicted"/>
<dbReference type="GO" id="GO:0008654">
    <property type="term" value="P:phospholipid biosynthetic process"/>
    <property type="evidence" value="ECO:0007669"/>
    <property type="project" value="TreeGrafter"/>
</dbReference>
<evidence type="ECO:0000259" key="2">
    <source>
        <dbReference type="SMART" id="SM00563"/>
    </source>
</evidence>
<dbReference type="PANTHER" id="PTHR31605">
    <property type="entry name" value="GLYCEROL-3-PHOSPHATE O-ACYLTRANSFERASE 1"/>
    <property type="match status" value="1"/>
</dbReference>
<feature type="domain" description="Phospholipid/glycerol acyltransferase" evidence="2">
    <location>
        <begin position="38"/>
        <end position="185"/>
    </location>
</feature>
<keyword evidence="1" id="KW-0812">Transmembrane</keyword>
<dbReference type="PANTHER" id="PTHR31605:SF0">
    <property type="entry name" value="GLYCEROL-3-PHOSPHATE O-ACYLTRANSFERASE 1"/>
    <property type="match status" value="1"/>
</dbReference>
<gene>
    <name evidence="3" type="ORF">QCA50_005418</name>
</gene>
<dbReference type="EMBL" id="JASBNA010000005">
    <property type="protein sequence ID" value="KAK7692013.1"/>
    <property type="molecule type" value="Genomic_DNA"/>
</dbReference>
<dbReference type="SMART" id="SM00563">
    <property type="entry name" value="PlsC"/>
    <property type="match status" value="1"/>
</dbReference>